<dbReference type="HOGENOM" id="CLU_3396038_0_0_6"/>
<dbReference type="EMBL" id="CP000733">
    <property type="protein sequence ID" value="ACI23226.1"/>
    <property type="molecule type" value="Genomic_DNA"/>
</dbReference>
<dbReference type="KEGG" id="cbd:CBUD_2019b"/>
<evidence type="ECO:0000313" key="1">
    <source>
        <dbReference type="EMBL" id="ACI23226.1"/>
    </source>
</evidence>
<organism evidence="1 2">
    <name type="scientific">Coxiella burnetii (strain Dugway 5J108-111)</name>
    <dbReference type="NCBI Taxonomy" id="434922"/>
    <lineage>
        <taxon>Bacteria</taxon>
        <taxon>Pseudomonadati</taxon>
        <taxon>Pseudomonadota</taxon>
        <taxon>Gammaproteobacteria</taxon>
        <taxon>Legionellales</taxon>
        <taxon>Coxiellaceae</taxon>
        <taxon>Coxiella</taxon>
    </lineage>
</organism>
<name>B5XHK6_COXBN</name>
<evidence type="ECO:0000313" key="2">
    <source>
        <dbReference type="Proteomes" id="UP000008555"/>
    </source>
</evidence>
<accession>B5XHK6</accession>
<dbReference type="RefSeq" id="WP_010957369.1">
    <property type="nucleotide sequence ID" value="NC_009727.1"/>
</dbReference>
<reference evidence="1 2" key="1">
    <citation type="journal article" date="2009" name="Infect. Immun.">
        <title>Comparative genomics reveal extensive transposon-mediated genomic plasticity and diversity among potential effector proteins within the genus Coxiella.</title>
        <authorList>
            <person name="Beare P.A."/>
            <person name="Unsworth N."/>
            <person name="Andoh M."/>
            <person name="Voth D.E."/>
            <person name="Omsland A."/>
            <person name="Gilk S.D."/>
            <person name="Williams K.P."/>
            <person name="Sobral B.W."/>
            <person name="Kupko J.J.III."/>
            <person name="Porcella S.F."/>
            <person name="Samuel J.E."/>
            <person name="Heinzen R.A."/>
        </authorList>
    </citation>
    <scope>NUCLEOTIDE SEQUENCE [LARGE SCALE GENOMIC DNA]</scope>
    <source>
        <strain evidence="1 2">Dugway 5J108-111</strain>
    </source>
</reference>
<gene>
    <name evidence="1" type="ORF">CBUD_2019b</name>
</gene>
<sequence length="31" mass="3563">MITKERVGEYAVALHHPKWEMLYVGFFAPAA</sequence>
<proteinExistence type="predicted"/>
<dbReference type="Proteomes" id="UP000008555">
    <property type="component" value="Chromosome"/>
</dbReference>
<dbReference type="AlphaFoldDB" id="B5XHK6"/>
<protein>
    <submittedName>
        <fullName evidence="1">Uncharacterized protein</fullName>
    </submittedName>
</protein>